<feature type="transmembrane region" description="Helical" evidence="6">
    <location>
        <begin position="258"/>
        <end position="279"/>
    </location>
</feature>
<dbReference type="InterPro" id="IPR020846">
    <property type="entry name" value="MFS_dom"/>
</dbReference>
<dbReference type="FunFam" id="1.20.1250.20:FF:000068">
    <property type="entry name" value="MFS general substrate transporter"/>
    <property type="match status" value="1"/>
</dbReference>
<keyword evidence="9" id="KW-1185">Reference proteome</keyword>
<dbReference type="AlphaFoldDB" id="A0AAV9MRW9"/>
<evidence type="ECO:0000259" key="7">
    <source>
        <dbReference type="PROSITE" id="PS50850"/>
    </source>
</evidence>
<evidence type="ECO:0000313" key="9">
    <source>
        <dbReference type="Proteomes" id="UP001358417"/>
    </source>
</evidence>
<accession>A0AAV9MRW9</accession>
<name>A0AAV9MRW9_9EURO</name>
<dbReference type="GO" id="GO:0016020">
    <property type="term" value="C:membrane"/>
    <property type="evidence" value="ECO:0007669"/>
    <property type="project" value="UniProtKB-SubCell"/>
</dbReference>
<gene>
    <name evidence="8" type="ORF">LTR84_011452</name>
</gene>
<dbReference type="InterPro" id="IPR011701">
    <property type="entry name" value="MFS"/>
</dbReference>
<sequence length="348" mass="38334">MGVFEAGFLPGCIYILSMFYKRHELQTRFPTYCSSSIIAGAFSGLLAFAIAHMDGVAGYSAWRWIFIIEGAATVVIAVASFWLIPDWPETAKFLNSEERKLLLQRLQLDRSGTTMNKLSKKAAVRIFSDVKIYLGIGMYLGIVTTTYAGSFFIPTILRQLGWTAIRAQVMSIPVFIFAMICTLCAAVISDKVKHRFGFILGGCCVTTIGYIILLNMMSVAAGVRYFAVFLYLAGGFIAHPMVVIWLSNNVSGHYKSGISAAMQVGFGNLSGIIASNIYLTDQAPTYKVGSGLGLGIVWFCAACAVVFLVILRRENRIRDAGGRDDRYNRSKGELENLGDDHPAFRFTY</sequence>
<organism evidence="8 9">
    <name type="scientific">Exophiala bonariae</name>
    <dbReference type="NCBI Taxonomy" id="1690606"/>
    <lineage>
        <taxon>Eukaryota</taxon>
        <taxon>Fungi</taxon>
        <taxon>Dikarya</taxon>
        <taxon>Ascomycota</taxon>
        <taxon>Pezizomycotina</taxon>
        <taxon>Eurotiomycetes</taxon>
        <taxon>Chaetothyriomycetidae</taxon>
        <taxon>Chaetothyriales</taxon>
        <taxon>Herpotrichiellaceae</taxon>
        <taxon>Exophiala</taxon>
    </lineage>
</organism>
<evidence type="ECO:0000256" key="2">
    <source>
        <dbReference type="ARBA" id="ARBA00022448"/>
    </source>
</evidence>
<dbReference type="PANTHER" id="PTHR43791">
    <property type="entry name" value="PERMEASE-RELATED"/>
    <property type="match status" value="1"/>
</dbReference>
<dbReference type="InterPro" id="IPR036259">
    <property type="entry name" value="MFS_trans_sf"/>
</dbReference>
<evidence type="ECO:0000256" key="6">
    <source>
        <dbReference type="SAM" id="Phobius"/>
    </source>
</evidence>
<evidence type="ECO:0000313" key="8">
    <source>
        <dbReference type="EMBL" id="KAK5043521.1"/>
    </source>
</evidence>
<keyword evidence="3 6" id="KW-0812">Transmembrane</keyword>
<keyword evidence="4 6" id="KW-1133">Transmembrane helix</keyword>
<feature type="domain" description="Major facilitator superfamily (MFS) profile" evidence="7">
    <location>
        <begin position="1"/>
        <end position="316"/>
    </location>
</feature>
<dbReference type="Pfam" id="PF07690">
    <property type="entry name" value="MFS_1"/>
    <property type="match status" value="1"/>
</dbReference>
<comment type="subcellular location">
    <subcellularLocation>
        <location evidence="1">Membrane</location>
        <topology evidence="1">Multi-pass membrane protein</topology>
    </subcellularLocation>
</comment>
<evidence type="ECO:0000256" key="3">
    <source>
        <dbReference type="ARBA" id="ARBA00022692"/>
    </source>
</evidence>
<protein>
    <recommendedName>
        <fullName evidence="7">Major facilitator superfamily (MFS) profile domain-containing protein</fullName>
    </recommendedName>
</protein>
<feature type="transmembrane region" description="Helical" evidence="6">
    <location>
        <begin position="132"/>
        <end position="157"/>
    </location>
</feature>
<feature type="transmembrane region" description="Helical" evidence="6">
    <location>
        <begin position="62"/>
        <end position="84"/>
    </location>
</feature>
<dbReference type="EMBL" id="JAVRRD010000059">
    <property type="protein sequence ID" value="KAK5043521.1"/>
    <property type="molecule type" value="Genomic_DNA"/>
</dbReference>
<dbReference type="GO" id="GO:0022857">
    <property type="term" value="F:transmembrane transporter activity"/>
    <property type="evidence" value="ECO:0007669"/>
    <property type="project" value="InterPro"/>
</dbReference>
<feature type="transmembrane region" description="Helical" evidence="6">
    <location>
        <begin position="29"/>
        <end position="50"/>
    </location>
</feature>
<dbReference type="RefSeq" id="XP_064699908.1">
    <property type="nucleotide sequence ID" value="XM_064854982.1"/>
</dbReference>
<feature type="transmembrane region" description="Helical" evidence="6">
    <location>
        <begin position="196"/>
        <end position="213"/>
    </location>
</feature>
<dbReference type="SUPFAM" id="SSF103473">
    <property type="entry name" value="MFS general substrate transporter"/>
    <property type="match status" value="1"/>
</dbReference>
<evidence type="ECO:0000256" key="4">
    <source>
        <dbReference type="ARBA" id="ARBA00022989"/>
    </source>
</evidence>
<dbReference type="PROSITE" id="PS50850">
    <property type="entry name" value="MFS"/>
    <property type="match status" value="1"/>
</dbReference>
<dbReference type="GeneID" id="89979603"/>
<feature type="transmembrane region" description="Helical" evidence="6">
    <location>
        <begin position="169"/>
        <end position="189"/>
    </location>
</feature>
<feature type="transmembrane region" description="Helical" evidence="6">
    <location>
        <begin position="225"/>
        <end position="246"/>
    </location>
</feature>
<proteinExistence type="predicted"/>
<dbReference type="Gene3D" id="1.20.1250.20">
    <property type="entry name" value="MFS general substrate transporter like domains"/>
    <property type="match status" value="2"/>
</dbReference>
<keyword evidence="2" id="KW-0813">Transport</keyword>
<reference evidence="8 9" key="1">
    <citation type="submission" date="2023-08" db="EMBL/GenBank/DDBJ databases">
        <title>Black Yeasts Isolated from many extreme environments.</title>
        <authorList>
            <person name="Coleine C."/>
            <person name="Stajich J.E."/>
            <person name="Selbmann L."/>
        </authorList>
    </citation>
    <scope>NUCLEOTIDE SEQUENCE [LARGE SCALE GENOMIC DNA]</scope>
    <source>
        <strain evidence="8 9">CCFEE 5792</strain>
    </source>
</reference>
<dbReference type="Proteomes" id="UP001358417">
    <property type="component" value="Unassembled WGS sequence"/>
</dbReference>
<dbReference type="PANTHER" id="PTHR43791:SF52">
    <property type="entry name" value="TRANSPORTER, PUTATIVE (AFU_ORTHOLOGUE AFUA_1G11820)-RELATED"/>
    <property type="match status" value="1"/>
</dbReference>
<keyword evidence="5 6" id="KW-0472">Membrane</keyword>
<comment type="caution">
    <text evidence="8">The sequence shown here is derived from an EMBL/GenBank/DDBJ whole genome shotgun (WGS) entry which is preliminary data.</text>
</comment>
<evidence type="ECO:0000256" key="1">
    <source>
        <dbReference type="ARBA" id="ARBA00004141"/>
    </source>
</evidence>
<evidence type="ECO:0000256" key="5">
    <source>
        <dbReference type="ARBA" id="ARBA00023136"/>
    </source>
</evidence>
<feature type="transmembrane region" description="Helical" evidence="6">
    <location>
        <begin position="291"/>
        <end position="311"/>
    </location>
</feature>